<organism evidence="2 3">
    <name type="scientific">Polypedilum vanderplanki</name>
    <name type="common">Sleeping chironomid midge</name>
    <dbReference type="NCBI Taxonomy" id="319348"/>
    <lineage>
        <taxon>Eukaryota</taxon>
        <taxon>Metazoa</taxon>
        <taxon>Ecdysozoa</taxon>
        <taxon>Arthropoda</taxon>
        <taxon>Hexapoda</taxon>
        <taxon>Insecta</taxon>
        <taxon>Pterygota</taxon>
        <taxon>Neoptera</taxon>
        <taxon>Endopterygota</taxon>
        <taxon>Diptera</taxon>
        <taxon>Nematocera</taxon>
        <taxon>Chironomoidea</taxon>
        <taxon>Chironomidae</taxon>
        <taxon>Chironominae</taxon>
        <taxon>Polypedilum</taxon>
        <taxon>Polypedilum</taxon>
    </lineage>
</organism>
<dbReference type="Proteomes" id="UP001107558">
    <property type="component" value="Chromosome 1"/>
</dbReference>
<comment type="caution">
    <text evidence="2">The sequence shown here is derived from an EMBL/GenBank/DDBJ whole genome shotgun (WGS) entry which is preliminary data.</text>
</comment>
<protein>
    <recommendedName>
        <fullName evidence="1">MULE transposase domain-containing protein</fullName>
    </recommendedName>
</protein>
<dbReference type="Pfam" id="PF10551">
    <property type="entry name" value="MULE"/>
    <property type="match status" value="1"/>
</dbReference>
<proteinExistence type="predicted"/>
<sequence>MSLYRELNERSGGRHLVFCLEEKMLYATSKKVKNVRYLDCIEKKCPCKAKIHDNTFSRTNQVAHIHDHHEMLASFKEAYHELKLKAKEDRRPLRVIHRETLREQTLEIAGMLAWKNVRKTLQRIRAAEMPICRNLQEFVELLELEDGPIYERFGHLRGQSFYCGSIEGLPVFANKELIRALPEDFDMYVDGTFSVTPFKTRQLLVVLAELQGRPRPICYAIMTAQSQKQYAAVFTLMNMAVFSFDGVKRKPVSVTCDFEKAMRRGLVEVWPGINCYGCNFHFCQALRRKATSMTELACKVTGFSQHHQTLRMFMRLSLLPRDRVPTGLIGLLEHINQSPAISQDFCSFVEYFQRTWVRRFPIEEWCVSERIRRTNNHLEGYNNYIKQAIDHHPTPFVFLDSLLSLAHEASANYQSDLQRCAPPLIDRSRITEPLKAALKDLTENKINELEFLKKLGRRWQEPPRGVSWDDRKLISVMLIPANKTVFIIQIDCAVQNWAQLDGIGRNRCAQLGGIGQNCCAQLGGNVAQNWSQLGEIGRKWRAQLGGSVAQNWAQLGEIGRNWAKLLRTIGPNWAKLGGSVAHNWAEVSHKIGPNWAEFRRTPVDNRRSKAKHSKALMKD</sequence>
<name>A0A9J6CJQ8_POLVA</name>
<dbReference type="EMBL" id="JADBJN010000001">
    <property type="protein sequence ID" value="KAG5682152.1"/>
    <property type="molecule type" value="Genomic_DNA"/>
</dbReference>
<dbReference type="PANTHER" id="PTHR47160:SF5">
    <property type="entry name" value="MULE TRANSPOSASE DOMAIN-CONTAINING PROTEIN"/>
    <property type="match status" value="1"/>
</dbReference>
<evidence type="ECO:0000313" key="2">
    <source>
        <dbReference type="EMBL" id="KAG5682152.1"/>
    </source>
</evidence>
<dbReference type="AlphaFoldDB" id="A0A9J6CJQ8"/>
<evidence type="ECO:0000313" key="3">
    <source>
        <dbReference type="Proteomes" id="UP001107558"/>
    </source>
</evidence>
<gene>
    <name evidence="2" type="ORF">PVAND_011524</name>
</gene>
<dbReference type="PANTHER" id="PTHR47160">
    <property type="entry name" value="PUTATIVE-RELATED"/>
    <property type="match status" value="1"/>
</dbReference>
<evidence type="ECO:0000259" key="1">
    <source>
        <dbReference type="Pfam" id="PF10551"/>
    </source>
</evidence>
<dbReference type="OrthoDB" id="7778943at2759"/>
<reference evidence="2" key="1">
    <citation type="submission" date="2021-03" db="EMBL/GenBank/DDBJ databases">
        <title>Chromosome level genome of the anhydrobiotic midge Polypedilum vanderplanki.</title>
        <authorList>
            <person name="Yoshida Y."/>
            <person name="Kikawada T."/>
            <person name="Gusev O."/>
        </authorList>
    </citation>
    <scope>NUCLEOTIDE SEQUENCE</scope>
    <source>
        <strain evidence="2">NIAS01</strain>
        <tissue evidence="2">Whole body or cell culture</tissue>
    </source>
</reference>
<dbReference type="InterPro" id="IPR018289">
    <property type="entry name" value="MULE_transposase_dom"/>
</dbReference>
<keyword evidence="3" id="KW-1185">Reference proteome</keyword>
<accession>A0A9J6CJQ8</accession>
<feature type="domain" description="MULE transposase" evidence="1">
    <location>
        <begin position="188"/>
        <end position="284"/>
    </location>
</feature>